<dbReference type="InterPro" id="IPR013762">
    <property type="entry name" value="Integrase-like_cat_sf"/>
</dbReference>
<dbReference type="Proteomes" id="UP000509771">
    <property type="component" value="Chromosome"/>
</dbReference>
<protein>
    <submittedName>
        <fullName evidence="2">Integrase</fullName>
    </submittedName>
</protein>
<keyword evidence="1" id="KW-0233">DNA recombination</keyword>
<evidence type="ECO:0000313" key="2">
    <source>
        <dbReference type="EMBL" id="QLH03128.1"/>
    </source>
</evidence>
<keyword evidence="3" id="KW-1185">Reference proteome</keyword>
<dbReference type="AlphaFoldDB" id="A0A7D5M2R8"/>
<dbReference type="EMBL" id="CP026993">
    <property type="protein sequence ID" value="QLH03128.1"/>
    <property type="molecule type" value="Genomic_DNA"/>
</dbReference>
<proteinExistence type="predicted"/>
<dbReference type="KEGG" id="ncl:C5F47_05980"/>
<evidence type="ECO:0000313" key="3">
    <source>
        <dbReference type="Proteomes" id="UP000509771"/>
    </source>
</evidence>
<evidence type="ECO:0000256" key="1">
    <source>
        <dbReference type="ARBA" id="ARBA00023172"/>
    </source>
</evidence>
<gene>
    <name evidence="2" type="ORF">C5F47_05980</name>
</gene>
<dbReference type="InterPro" id="IPR011010">
    <property type="entry name" value="DNA_brk_join_enz"/>
</dbReference>
<reference evidence="2 3" key="1">
    <citation type="submission" date="2018-02" db="EMBL/GenBank/DDBJ databases">
        <title>Complete genome of Nitrosopumilus cobalaminigenes HCA1.</title>
        <authorList>
            <person name="Qin W."/>
            <person name="Zheng Y."/>
            <person name="Stahl D.A."/>
        </authorList>
    </citation>
    <scope>NUCLEOTIDE SEQUENCE [LARGE SCALE GENOMIC DNA]</scope>
    <source>
        <strain evidence="2 3">HCA1</strain>
    </source>
</reference>
<organism evidence="2 3">
    <name type="scientific">Nitrosopumilus cobalaminigenes</name>
    <dbReference type="NCBI Taxonomy" id="1470066"/>
    <lineage>
        <taxon>Archaea</taxon>
        <taxon>Nitrososphaerota</taxon>
        <taxon>Nitrososphaeria</taxon>
        <taxon>Nitrosopumilales</taxon>
        <taxon>Nitrosopumilaceae</taxon>
        <taxon>Nitrosopumilus</taxon>
    </lineage>
</organism>
<dbReference type="Gene3D" id="1.10.443.10">
    <property type="entry name" value="Intergrase catalytic core"/>
    <property type="match status" value="1"/>
</dbReference>
<accession>A0A7D5M2R8</accession>
<name>A0A7D5M2R8_9ARCH</name>
<dbReference type="GO" id="GO:0006310">
    <property type="term" value="P:DNA recombination"/>
    <property type="evidence" value="ECO:0007669"/>
    <property type="project" value="UniProtKB-KW"/>
</dbReference>
<dbReference type="GO" id="GO:0015074">
    <property type="term" value="P:DNA integration"/>
    <property type="evidence" value="ECO:0007669"/>
    <property type="project" value="InterPro"/>
</dbReference>
<sequence length="361" mass="42261">MSLIRENDFNSLQRSLLLFENAIHSDATMKLYTKGLQNFMQFVGYENKHDEYASLHSKVIDKHLEDYVLYQSHRKIKGITVRNYLKPIYLFLDVNRIQYFPKAINRLIPRDKTKKGSSKPFTDKDIQDMLDYTNSSRNKALVLFFSSIGGRPAVLTDPILCFKHLHVMPHGCKAVLMYENSDEEYWGFLTPEASNALEVYRDERIRNGEIISQESPLFAIQKKNRFKEELYLSIPALNSIFENLERKANIEKIKTGYRYDKALMYGFRKRFNTILKIESTVNSNIAEKLLAHKNGLDGVYLKPTREECFEEFLKAVPELTVSKAEKLSLKLEKSESEKDKKILKLELEMKEVYKLLEQIRN</sequence>
<dbReference type="GO" id="GO:0003677">
    <property type="term" value="F:DNA binding"/>
    <property type="evidence" value="ECO:0007669"/>
    <property type="project" value="InterPro"/>
</dbReference>
<dbReference type="SUPFAM" id="SSF56349">
    <property type="entry name" value="DNA breaking-rejoining enzymes"/>
    <property type="match status" value="1"/>
</dbReference>